<dbReference type="Gene3D" id="4.10.280.10">
    <property type="entry name" value="Helix-loop-helix DNA-binding domain"/>
    <property type="match status" value="1"/>
</dbReference>
<reference evidence="1" key="1">
    <citation type="submission" date="2022-07" db="EMBL/GenBank/DDBJ databases">
        <title>FELIX.</title>
        <authorList>
            <person name="Wan K.H."/>
            <person name="Park S."/>
            <person name="Lawrence Q."/>
            <person name="Eichenberger J.P."/>
            <person name="Booth B.W."/>
            <person name="Piaggio A.J."/>
            <person name="Chandler J.C."/>
            <person name="Franklin A.B."/>
            <person name="Celniker S.E."/>
        </authorList>
    </citation>
    <scope>NUCLEOTIDE SEQUENCE</scope>
    <source>
        <strain evidence="1">QA-1986 374</strain>
    </source>
</reference>
<sequence>MDKKALFIEIEQCRQEMLALSEEHGLESEHVLASSEKLDELIYAYLKKSS</sequence>
<dbReference type="EMBL" id="CP101914">
    <property type="protein sequence ID" value="UUI03408.1"/>
    <property type="molecule type" value="Genomic_DNA"/>
</dbReference>
<gene>
    <name evidence="1" type="ORF">NP439_01490</name>
</gene>
<proteinExistence type="predicted"/>
<dbReference type="InterPro" id="IPR037208">
    <property type="entry name" value="Spo0E-like_sf"/>
</dbReference>
<dbReference type="Pfam" id="PF09388">
    <property type="entry name" value="SpoOE-like"/>
    <property type="match status" value="1"/>
</dbReference>
<dbReference type="InterPro" id="IPR036638">
    <property type="entry name" value="HLH_DNA-bd_sf"/>
</dbReference>
<dbReference type="SUPFAM" id="SSF140500">
    <property type="entry name" value="BAS1536-like"/>
    <property type="match status" value="1"/>
</dbReference>
<evidence type="ECO:0000313" key="2">
    <source>
        <dbReference type="Proteomes" id="UP001059773"/>
    </source>
</evidence>
<dbReference type="Proteomes" id="UP001059773">
    <property type="component" value="Chromosome"/>
</dbReference>
<accession>A0ABY5JSV3</accession>
<protein>
    <submittedName>
        <fullName evidence="1">Aspartyl-phosphate phosphatase Spo0E family protein</fullName>
    </submittedName>
</protein>
<organism evidence="1 2">
    <name type="scientific">Oceanobacillus jeddahense</name>
    <dbReference type="NCBI Taxonomy" id="1462527"/>
    <lineage>
        <taxon>Bacteria</taxon>
        <taxon>Bacillati</taxon>
        <taxon>Bacillota</taxon>
        <taxon>Bacilli</taxon>
        <taxon>Bacillales</taxon>
        <taxon>Bacillaceae</taxon>
        <taxon>Oceanobacillus</taxon>
    </lineage>
</organism>
<evidence type="ECO:0000313" key="1">
    <source>
        <dbReference type="EMBL" id="UUI03408.1"/>
    </source>
</evidence>
<dbReference type="RefSeq" id="WP_256708483.1">
    <property type="nucleotide sequence ID" value="NZ_CP101914.1"/>
</dbReference>
<name>A0ABY5JSV3_9BACI</name>
<dbReference type="InterPro" id="IPR018540">
    <property type="entry name" value="Spo0E-like"/>
</dbReference>
<keyword evidence="2" id="KW-1185">Reference proteome</keyword>